<dbReference type="EMBL" id="JACKWZ010000154">
    <property type="protein sequence ID" value="KAF9413596.1"/>
    <property type="molecule type" value="Genomic_DNA"/>
</dbReference>
<evidence type="ECO:0000256" key="2">
    <source>
        <dbReference type="ARBA" id="ARBA00022656"/>
    </source>
</evidence>
<feature type="domain" description="Peptidase S1" evidence="13">
    <location>
        <begin position="499"/>
        <end position="738"/>
    </location>
</feature>
<keyword evidence="2" id="KW-0800">Toxin</keyword>
<dbReference type="PANTHER" id="PTHR24276:SF91">
    <property type="entry name" value="AT26814P-RELATED"/>
    <property type="match status" value="1"/>
</dbReference>
<comment type="caution">
    <text evidence="14">The sequence shown here is derived from an EMBL/GenBank/DDBJ whole genome shotgun (WGS) entry which is preliminary data.</text>
</comment>
<dbReference type="GO" id="GO:0090729">
    <property type="term" value="F:toxin activity"/>
    <property type="evidence" value="ECO:0007669"/>
    <property type="project" value="UniProtKB-KW"/>
</dbReference>
<feature type="domain" description="Peptidase S1" evidence="13">
    <location>
        <begin position="998"/>
        <end position="1213"/>
    </location>
</feature>
<keyword evidence="3 11" id="KW-0645">Protease</keyword>
<dbReference type="Proteomes" id="UP000648187">
    <property type="component" value="Unassembled WGS sequence"/>
</dbReference>
<dbReference type="FunFam" id="2.40.10.10:FF:000068">
    <property type="entry name" value="transmembrane protease serine 2"/>
    <property type="match status" value="7"/>
</dbReference>
<feature type="domain" description="Peptidase S1" evidence="13">
    <location>
        <begin position="1704"/>
        <end position="1926"/>
    </location>
</feature>
<dbReference type="CDD" id="cd00190">
    <property type="entry name" value="Tryp_SPc"/>
    <property type="match status" value="9"/>
</dbReference>
<dbReference type="InterPro" id="IPR018114">
    <property type="entry name" value="TRYPSIN_HIS"/>
</dbReference>
<evidence type="ECO:0000256" key="10">
    <source>
        <dbReference type="ARBA" id="ARBA00084094"/>
    </source>
</evidence>
<feature type="domain" description="Peptidase S1" evidence="13">
    <location>
        <begin position="1975"/>
        <end position="2233"/>
    </location>
</feature>
<feature type="domain" description="Peptidase S1" evidence="13">
    <location>
        <begin position="271"/>
        <end position="487"/>
    </location>
</feature>
<dbReference type="SUPFAM" id="SSF50494">
    <property type="entry name" value="Trypsin-like serine proteases"/>
    <property type="match status" value="10"/>
</dbReference>
<dbReference type="GO" id="GO:0006508">
    <property type="term" value="P:proteolysis"/>
    <property type="evidence" value="ECO:0007669"/>
    <property type="project" value="UniProtKB-KW"/>
</dbReference>
<dbReference type="InterPro" id="IPR001314">
    <property type="entry name" value="Peptidase_S1A"/>
</dbReference>
<evidence type="ECO:0000313" key="14">
    <source>
        <dbReference type="EMBL" id="KAF9413596.1"/>
    </source>
</evidence>
<organism evidence="14 15">
    <name type="scientific">Spodoptera exigua</name>
    <name type="common">Beet armyworm</name>
    <name type="synonym">Noctua fulgens</name>
    <dbReference type="NCBI Taxonomy" id="7107"/>
    <lineage>
        <taxon>Eukaryota</taxon>
        <taxon>Metazoa</taxon>
        <taxon>Ecdysozoa</taxon>
        <taxon>Arthropoda</taxon>
        <taxon>Hexapoda</taxon>
        <taxon>Insecta</taxon>
        <taxon>Pterygota</taxon>
        <taxon>Neoptera</taxon>
        <taxon>Endopterygota</taxon>
        <taxon>Lepidoptera</taxon>
        <taxon>Glossata</taxon>
        <taxon>Ditrysia</taxon>
        <taxon>Noctuoidea</taxon>
        <taxon>Noctuidae</taxon>
        <taxon>Amphipyrinae</taxon>
        <taxon>Spodoptera</taxon>
    </lineage>
</organism>
<keyword evidence="6" id="KW-1015">Disulfide bond</keyword>
<keyword evidence="15" id="KW-1185">Reference proteome</keyword>
<dbReference type="PROSITE" id="PS50240">
    <property type="entry name" value="TRYPSIN_DOM"/>
    <property type="match status" value="9"/>
</dbReference>
<comment type="subcellular location">
    <subcellularLocation>
        <location evidence="1">Secreted</location>
        <location evidence="1">Extracellular space</location>
    </subcellularLocation>
</comment>
<feature type="domain" description="Peptidase S1" evidence="13">
    <location>
        <begin position="745"/>
        <end position="977"/>
    </location>
</feature>
<dbReference type="InterPro" id="IPR033116">
    <property type="entry name" value="TRYPSIN_SER"/>
</dbReference>
<dbReference type="SMART" id="SM00020">
    <property type="entry name" value="Tryp_SPc"/>
    <property type="match status" value="9"/>
</dbReference>
<dbReference type="PRINTS" id="PR00722">
    <property type="entry name" value="CHYMOTRYPSIN"/>
</dbReference>
<keyword evidence="5 11" id="KW-0720">Serine protease</keyword>
<evidence type="ECO:0000256" key="11">
    <source>
        <dbReference type="RuleBase" id="RU363034"/>
    </source>
</evidence>
<evidence type="ECO:0000256" key="1">
    <source>
        <dbReference type="ARBA" id="ARBA00004239"/>
    </source>
</evidence>
<proteinExistence type="inferred from homology"/>
<keyword evidence="4 11" id="KW-0378">Hydrolase</keyword>
<dbReference type="FunFam" id="2.40.10.10:FF:000002">
    <property type="entry name" value="Transmembrane protease serine"/>
    <property type="match status" value="5"/>
</dbReference>
<dbReference type="InterPro" id="IPR043504">
    <property type="entry name" value="Peptidase_S1_PA_chymotrypsin"/>
</dbReference>
<keyword evidence="12" id="KW-1133">Transmembrane helix</keyword>
<feature type="domain" description="Peptidase S1" evidence="13">
    <location>
        <begin position="19"/>
        <end position="269"/>
    </location>
</feature>
<dbReference type="Pfam" id="PF00089">
    <property type="entry name" value="Trypsin"/>
    <property type="match status" value="9"/>
</dbReference>
<evidence type="ECO:0000256" key="8">
    <source>
        <dbReference type="ARBA" id="ARBA00024195"/>
    </source>
</evidence>
<dbReference type="PANTHER" id="PTHR24276">
    <property type="entry name" value="POLYSERASE-RELATED"/>
    <property type="match status" value="1"/>
</dbReference>
<feature type="domain" description="Peptidase S1" evidence="13">
    <location>
        <begin position="1447"/>
        <end position="1695"/>
    </location>
</feature>
<dbReference type="PROSITE" id="PS00135">
    <property type="entry name" value="TRYPSIN_SER"/>
    <property type="match status" value="6"/>
</dbReference>
<evidence type="ECO:0000259" key="13">
    <source>
        <dbReference type="PROSITE" id="PS50240"/>
    </source>
</evidence>
<evidence type="ECO:0000256" key="12">
    <source>
        <dbReference type="SAM" id="Phobius"/>
    </source>
</evidence>
<evidence type="ECO:0000256" key="5">
    <source>
        <dbReference type="ARBA" id="ARBA00022825"/>
    </source>
</evidence>
<evidence type="ECO:0000256" key="6">
    <source>
        <dbReference type="ARBA" id="ARBA00023157"/>
    </source>
</evidence>
<feature type="transmembrane region" description="Helical" evidence="12">
    <location>
        <begin position="723"/>
        <end position="740"/>
    </location>
</feature>
<evidence type="ECO:0000256" key="7">
    <source>
        <dbReference type="ARBA" id="ARBA00023240"/>
    </source>
</evidence>
<dbReference type="GO" id="GO:0004252">
    <property type="term" value="F:serine-type endopeptidase activity"/>
    <property type="evidence" value="ECO:0007669"/>
    <property type="project" value="InterPro"/>
</dbReference>
<evidence type="ECO:0000256" key="9">
    <source>
        <dbReference type="ARBA" id="ARBA00055534"/>
    </source>
</evidence>
<protein>
    <recommendedName>
        <fullName evidence="13">Peptidase S1 domain-containing protein</fullName>
    </recommendedName>
</protein>
<accession>A0A835GBG1</accession>
<evidence type="ECO:0000256" key="3">
    <source>
        <dbReference type="ARBA" id="ARBA00022670"/>
    </source>
</evidence>
<feature type="transmembrane region" description="Helical" evidence="12">
    <location>
        <begin position="968"/>
        <end position="987"/>
    </location>
</feature>
<gene>
    <name evidence="14" type="ORF">HW555_008241</name>
</gene>
<feature type="non-terminal residue" evidence="14">
    <location>
        <position position="2233"/>
    </location>
</feature>
<feature type="domain" description="Peptidase S1" evidence="13">
    <location>
        <begin position="1220"/>
        <end position="1440"/>
    </location>
</feature>
<dbReference type="InterPro" id="IPR001254">
    <property type="entry name" value="Trypsin_dom"/>
</dbReference>
<dbReference type="InterPro" id="IPR009003">
    <property type="entry name" value="Peptidase_S1_PA"/>
</dbReference>
<dbReference type="Gene3D" id="2.40.10.10">
    <property type="entry name" value="Trypsin-like serine proteases"/>
    <property type="match status" value="14"/>
</dbReference>
<comment type="similarity">
    <text evidence="8">Belongs to the peptidase S1 family. CLIP subfamily.</text>
</comment>
<keyword evidence="12" id="KW-0472">Membrane</keyword>
<keyword evidence="12" id="KW-0812">Transmembrane</keyword>
<dbReference type="GO" id="GO:0005576">
    <property type="term" value="C:extracellular region"/>
    <property type="evidence" value="ECO:0007669"/>
    <property type="project" value="UniProtKB-SubCell"/>
</dbReference>
<comment type="function">
    <text evidence="9">Fibrinolytic activity; shows preferential cleavage of Arg-Gly bonds in all three fibrinogen chains. Contact with the caterpillars causes severe bleeding, due the anticoagulant effect of the protein.</text>
</comment>
<evidence type="ECO:0000256" key="4">
    <source>
        <dbReference type="ARBA" id="ARBA00022801"/>
    </source>
</evidence>
<keyword evidence="7" id="KW-1199">Hemostasis impairing toxin</keyword>
<evidence type="ECO:0000313" key="15">
    <source>
        <dbReference type="Proteomes" id="UP000648187"/>
    </source>
</evidence>
<name>A0A835GBG1_SPOEX</name>
<reference evidence="14" key="1">
    <citation type="submission" date="2020-08" db="EMBL/GenBank/DDBJ databases">
        <title>Spodoptera exigua strain:BAW_Kor-Di-RS1 Genome sequencing and assembly.</title>
        <authorList>
            <person name="Kim J."/>
            <person name="Nam H.Y."/>
            <person name="Kwon M."/>
            <person name="Choi J.H."/>
            <person name="Cho S.R."/>
            <person name="Kim G.-H."/>
        </authorList>
    </citation>
    <scope>NUCLEOTIDE SEQUENCE</scope>
    <source>
        <strain evidence="14">BAW_Kor-Di-RS1</strain>
        <tissue evidence="14">Whole-body</tissue>
    </source>
</reference>
<dbReference type="InterPro" id="IPR050430">
    <property type="entry name" value="Peptidase_S1"/>
</dbReference>
<keyword evidence="10" id="KW-1205">Fibrinolytic toxin</keyword>
<dbReference type="PROSITE" id="PS00134">
    <property type="entry name" value="TRYPSIN_HIS"/>
    <property type="match status" value="7"/>
</dbReference>
<sequence length="2233" mass="239250">VLALCFAAVTAVPSKSQRIVGGSLATISQYPSIAALLYSWNLSSYWQSCGGTIINNRSILTAAHCTIGDAPNRWRIRIGSSWANSGGTVYTVSQNIVHGSYNPRTYDNDISLLRSSAGFIFGTNANFASIAGPAYFPSDNQAVWAAGWGDTFQGSHAGSEQLRHVQLQVINQNICRNNYAAGNIVITDNMICSGWPNGGRDQCQGDSGGPLYHNGIVVGVCSFGIGCGQAAFPGVNAPVPSNPGRIIGGSLANIDQYPSIASLLYSRNWSAYLQTCGGSILNNRSILTAAHCVSGDAPNRWRIRIGSSWANSGGVVHNVAQIIIHGSFNSRSLDNDIAILRSASVFSFNNNVSAASIAGSNYNLGNNQPVWAAGWGDIYPNLNVGSEHLQHVQLLIINQSVCRNNYASRGFVITDNMVCSGWPSGGRDQCQGDSGGPLYHNGNVVGVCSFGIGCGEVNFPGVNARLQHFSKGAQNMRVTVWLALCIVAVTAIPPNPQRIVGGSATTIDQYPTIAGLLFSWDWSQYWHACGGIILNSRSILTAAHCVAGDPIGRWRIRVGSTWANTGGDVYFVIEIVVHDSYNPRTMDSDISIVRSLFAISFNDNVQAAPIAGPNYIVADNQAVWAAGWGDLSHGTHAGSEQLQHVQLVIINQTICRNNYASRGYTITDNMMCSGWPSGGRDQCQGDSGGPLYHSGVVVGVCSFGIGCAQADFPRINSSSHDRMIVFAFFAFFIATASAASNPQRIVGGQLTTIDQYPSIASLLYSENLVSFWQRCGGIIINNRAVLSAAHCFYRDPINRWRIRVGSSFAHSGGVMHAVNNVIIHPAFNNSTLDSDICILHSTSAFNFNNNVRAASIAGSNYNVGDYQPVWAAGWGSIFDGGPGSEQLRHVMLLTVNHDICRANYGLVFIQITQNMLCSGWPVGGRDQCNGDSGGPLYHNGVVVGVCSFGLGCGLDSLHGVNTRVSPSIVAMAIIVFVALCVVALTAASPYQEFGRAGIIGPRPEASVASLLYSSDLSTYRFTCGGTIVSNKAILTAAHCIIGDNASKWRFRVGSNQAHTGGVVYNVNKIIVHPDYNPVRYDSDVGLLHSASEIISSFTIRPADVAGPNHQILNHVVSYVYDWIQPVVGSQPHFGFQREIVYRLVNQEQCRNNYTDVSVNISENMLCARPAMNRPDQCSMSSGGPMFQNRFVVGVQSFGLGCNLEAFPDVFVTVPANPQRIVGGSVTTIDQYPSIVALLYTVNFNTYFQACGGTILNNRAVLTAAHCTVGDQVNRWRIRVGSTFANSGGVVHNINRIIIHPSFNDRNLDSDLSILHSASSFTFNNNVRAASIAGSNYVLADFQPVYAAGWGTTYYGASTGSEQLRHVMVLTVNQDICRANYGLVYLTITQNMLCSGWPTGGRDQCQGDSGGPLYHNGVLVGVCSFGLGCGLDSLPGVNVPVPSNPQRIVGGSVTTIDQYPTIAALLYSWNLSSYWQACGGTIINNRSILTAAHCTAGDAVSRWRIRLGSTWANSGGAVHNVAQNIVHGSYNSRTLDNDIAILRSASTFTFNNNVRAASVAGSNYFPADNSAAWAAGWGTTSSGASSGSEQLRHVQLQIINQNTCRNNYATRGITITDNMLCSGWPTGGRDQCQGDSGGPLYHNGIVVGVCSFGIGCAQAAFPGVNAPVPSNPQRIVGGSVTTIDQYPTIAALLYSWNLSSYWQACGGTIINNRSILTAAHCTAGDAVSRWRIRLGSTWANSGGAVHNVAQNIVHGSYNSRTLDNDIAILRSASTFTFNNNVRAASVAGSNYFPADNSAAWAAGWGTTSSGASSGSEQLRHVQLQIINQNTCRNNYATRGITITDNMLCSGWPTGGRDQCQGDSGGPLYHNGIVVGVCSFGIGCAQAAFPAVPTNSQRIAGGHNTSIARYPSVASLLYTPNWSQYTQVCVGTILNNRSILTAAHCIAFMTILNSICLRIITKHTMRILTVLTLCVALVLGLPSDSQRVTGPSTSIEKFPSMANLMRWHTYLNGFVQTCGGIILNNRSVLTAAHCIAGDSINQWRIFIGSSFSHPAHNDRQTHPVNRFIIHPLYTSRTLDHNIAILHSAATFTFSNRATPASIAGPNYNVADNQSVWAVGWGGNYGFPCAEPRSLTNMHERRPIPDFLNEIEQVIINQNICRNNYAARNIAITDNMLCSGWHTNGNGHCDEDSGGPLYHNGVVVGVFTFSIGIAQANFPSVHTRVSRYTSWIQANA</sequence>